<dbReference type="PANTHER" id="PTHR24148:SF73">
    <property type="entry name" value="HET DOMAIN PROTEIN (AFU_ORTHOLOGUE AFUA_8G01020)"/>
    <property type="match status" value="1"/>
</dbReference>
<accession>A0A8H5H075</accession>
<sequence>MGFLLPCLWPLLSRTIGYRAEGPKSFRSTSPRRADIKADNDSLDDEDATRVRIYLADPDPRLSVLLYRDLICLGPPNSPIQCHLTTVSLLSSPKPFYEALSHVWGDPSNCPSIVLHDSPFPVTRNLFTALNYLRDESPNGKERILWVDAVVINQEDIDEQNFQVSMMDAVYASASHVLIWLGEAEEADSDPEGGSDDVFDVFQVLAEGRETEVDLERKLRAYSTMVRLGEFHEGTESLGEVEFEVIGYERILTDSEEMMCKTKFDTLNDLRQAILRNKGESLRQLIVFSCSSLATDPRDKIYRLLGIMKKEDKSVGPIVVDYRKPITVVYADAMTHLFAKGQGPYFLSGVSLGGKRDGWPSWVPDFTAQVVDYQRDQGEEFTPGTTFHPRGVGVSGLGADADNGGILDDGKTLQIKGMFVDIVTEVLVLKQTLDESLQQLSQMEDLAERAKD</sequence>
<dbReference type="OrthoDB" id="5303367at2759"/>
<name>A0A8H5H075_9AGAR</name>
<evidence type="ECO:0000259" key="1">
    <source>
        <dbReference type="Pfam" id="PF06985"/>
    </source>
</evidence>
<proteinExistence type="predicted"/>
<dbReference type="AlphaFoldDB" id="A0A8H5H075"/>
<evidence type="ECO:0000313" key="2">
    <source>
        <dbReference type="EMBL" id="KAF5374207.1"/>
    </source>
</evidence>
<comment type="caution">
    <text evidence="2">The sequence shown here is derived from an EMBL/GenBank/DDBJ whole genome shotgun (WGS) entry which is preliminary data.</text>
</comment>
<dbReference type="Pfam" id="PF06985">
    <property type="entry name" value="HET"/>
    <property type="match status" value="1"/>
</dbReference>
<dbReference type="PANTHER" id="PTHR24148">
    <property type="entry name" value="ANKYRIN REPEAT DOMAIN-CONTAINING PROTEIN 39 HOMOLOG-RELATED"/>
    <property type="match status" value="1"/>
</dbReference>
<organism evidence="2 3">
    <name type="scientific">Tetrapyrgos nigripes</name>
    <dbReference type="NCBI Taxonomy" id="182062"/>
    <lineage>
        <taxon>Eukaryota</taxon>
        <taxon>Fungi</taxon>
        <taxon>Dikarya</taxon>
        <taxon>Basidiomycota</taxon>
        <taxon>Agaricomycotina</taxon>
        <taxon>Agaricomycetes</taxon>
        <taxon>Agaricomycetidae</taxon>
        <taxon>Agaricales</taxon>
        <taxon>Marasmiineae</taxon>
        <taxon>Marasmiaceae</taxon>
        <taxon>Tetrapyrgos</taxon>
    </lineage>
</organism>
<dbReference type="InterPro" id="IPR052895">
    <property type="entry name" value="HetReg/Transcr_Mod"/>
</dbReference>
<dbReference type="InterPro" id="IPR010730">
    <property type="entry name" value="HET"/>
</dbReference>
<keyword evidence="3" id="KW-1185">Reference proteome</keyword>
<protein>
    <recommendedName>
        <fullName evidence="1">Heterokaryon incompatibility domain-containing protein</fullName>
    </recommendedName>
</protein>
<reference evidence="2 3" key="1">
    <citation type="journal article" date="2020" name="ISME J.">
        <title>Uncovering the hidden diversity of litter-decomposition mechanisms in mushroom-forming fungi.</title>
        <authorList>
            <person name="Floudas D."/>
            <person name="Bentzer J."/>
            <person name="Ahren D."/>
            <person name="Johansson T."/>
            <person name="Persson P."/>
            <person name="Tunlid A."/>
        </authorList>
    </citation>
    <scope>NUCLEOTIDE SEQUENCE [LARGE SCALE GENOMIC DNA]</scope>
    <source>
        <strain evidence="2 3">CBS 291.85</strain>
    </source>
</reference>
<feature type="domain" description="Heterokaryon incompatibility" evidence="1">
    <location>
        <begin position="97"/>
        <end position="188"/>
    </location>
</feature>
<gene>
    <name evidence="2" type="ORF">D9758_004642</name>
</gene>
<dbReference type="Proteomes" id="UP000559256">
    <property type="component" value="Unassembled WGS sequence"/>
</dbReference>
<dbReference type="EMBL" id="JAACJM010000002">
    <property type="protein sequence ID" value="KAF5374207.1"/>
    <property type="molecule type" value="Genomic_DNA"/>
</dbReference>
<evidence type="ECO:0000313" key="3">
    <source>
        <dbReference type="Proteomes" id="UP000559256"/>
    </source>
</evidence>